<organism evidence="2 3">
    <name type="scientific">Postia placenta MAD-698-R-SB12</name>
    <dbReference type="NCBI Taxonomy" id="670580"/>
    <lineage>
        <taxon>Eukaryota</taxon>
        <taxon>Fungi</taxon>
        <taxon>Dikarya</taxon>
        <taxon>Basidiomycota</taxon>
        <taxon>Agaricomycotina</taxon>
        <taxon>Agaricomycetes</taxon>
        <taxon>Polyporales</taxon>
        <taxon>Adustoporiaceae</taxon>
        <taxon>Rhodonia</taxon>
    </lineage>
</organism>
<feature type="region of interest" description="Disordered" evidence="1">
    <location>
        <begin position="29"/>
        <end position="60"/>
    </location>
</feature>
<dbReference type="GeneID" id="36331214"/>
<dbReference type="Proteomes" id="UP000194127">
    <property type="component" value="Unassembled WGS sequence"/>
</dbReference>
<accession>A0A1X6MTZ5</accession>
<protein>
    <submittedName>
        <fullName evidence="2">Uncharacterized protein</fullName>
    </submittedName>
</protein>
<feature type="compositionally biased region" description="Basic and acidic residues" evidence="1">
    <location>
        <begin position="315"/>
        <end position="327"/>
    </location>
</feature>
<dbReference type="EMBL" id="KZ110601">
    <property type="protein sequence ID" value="OSX59861.1"/>
    <property type="molecule type" value="Genomic_DNA"/>
</dbReference>
<dbReference type="RefSeq" id="XP_024336655.1">
    <property type="nucleotide sequence ID" value="XM_024486265.1"/>
</dbReference>
<name>A0A1X6MTZ5_9APHY</name>
<reference evidence="2 3" key="1">
    <citation type="submission" date="2017-04" db="EMBL/GenBank/DDBJ databases">
        <title>Genome Sequence of the Model Brown-Rot Fungus Postia placenta SB12.</title>
        <authorList>
            <consortium name="DOE Joint Genome Institute"/>
            <person name="Gaskell J."/>
            <person name="Kersten P."/>
            <person name="Larrondo L.F."/>
            <person name="Canessa P."/>
            <person name="Martinez D."/>
            <person name="Hibbett D."/>
            <person name="Schmoll M."/>
            <person name="Kubicek C.P."/>
            <person name="Martinez A.T."/>
            <person name="Yadav J."/>
            <person name="Master E."/>
            <person name="Magnuson J.K."/>
            <person name="James T."/>
            <person name="Yaver D."/>
            <person name="Berka R."/>
            <person name="Labutti K."/>
            <person name="Lipzen A."/>
            <person name="Aerts A."/>
            <person name="Barry K."/>
            <person name="Henrissat B."/>
            <person name="Blanchette R."/>
            <person name="Grigoriev I."/>
            <person name="Cullen D."/>
        </authorList>
    </citation>
    <scope>NUCLEOTIDE SEQUENCE [LARGE SCALE GENOMIC DNA]</scope>
    <source>
        <strain evidence="2 3">MAD-698-R-SB12</strain>
    </source>
</reference>
<dbReference type="OrthoDB" id="10285226at2759"/>
<dbReference type="AlphaFoldDB" id="A0A1X6MTZ5"/>
<evidence type="ECO:0000256" key="1">
    <source>
        <dbReference type="SAM" id="MobiDB-lite"/>
    </source>
</evidence>
<evidence type="ECO:0000313" key="2">
    <source>
        <dbReference type="EMBL" id="OSX59861.1"/>
    </source>
</evidence>
<sequence>MRHHTAHRPCGIWQAYLGRPSRRWDPAHSLDVSREHHRQAQKTQVGRVTGGTGHQRNGGMREHRAAWLRVPHGRRRRTKCRAACRSAMTGMRDRDVHKNIARRWFEAASGRGVMCGRPVHISTAIRRHGLCQKCHGVHGSEEQSIAWTHAITGTHGPTRLAARGQMRPAAAGGVVLPRLGAEHADPAEETVPCTRDLRTQDGVCWWWDDGGRPITLLLGRLFLLGAAAFADPEAAGRDEDGPRRTCLQRWSRPSTSRATSQRAAANASMKAYVGVRSARLALCERRRGPWWGDGSPAGVRGESAETAGRGQSSEEAPKWGKANERSCARNSPSGARERAVLRAIARNRPR</sequence>
<evidence type="ECO:0000313" key="3">
    <source>
        <dbReference type="Proteomes" id="UP000194127"/>
    </source>
</evidence>
<feature type="region of interest" description="Disordered" evidence="1">
    <location>
        <begin position="293"/>
        <end position="350"/>
    </location>
</feature>
<keyword evidence="3" id="KW-1185">Reference proteome</keyword>
<feature type="compositionally biased region" description="Low complexity" evidence="1">
    <location>
        <begin position="251"/>
        <end position="263"/>
    </location>
</feature>
<feature type="compositionally biased region" description="Basic and acidic residues" evidence="1">
    <location>
        <begin position="234"/>
        <end position="243"/>
    </location>
</feature>
<proteinExistence type="predicted"/>
<gene>
    <name evidence="2" type="ORF">POSPLADRAFT_1149097</name>
</gene>
<feature type="region of interest" description="Disordered" evidence="1">
    <location>
        <begin position="233"/>
        <end position="263"/>
    </location>
</feature>